<evidence type="ECO:0000313" key="2">
    <source>
        <dbReference type="EMBL" id="PHT48195.1"/>
    </source>
</evidence>
<keyword evidence="1" id="KW-0812">Transmembrane</keyword>
<evidence type="ECO:0000313" key="3">
    <source>
        <dbReference type="Proteomes" id="UP000224567"/>
    </source>
</evidence>
<dbReference type="GO" id="GO:0009507">
    <property type="term" value="C:chloroplast"/>
    <property type="evidence" value="ECO:0007669"/>
    <property type="project" value="TreeGrafter"/>
</dbReference>
<dbReference type="Proteomes" id="UP000224567">
    <property type="component" value="Unassembled WGS sequence"/>
</dbReference>
<protein>
    <submittedName>
        <fullName evidence="2">Uncharacterized protein</fullName>
    </submittedName>
</protein>
<gene>
    <name evidence="2" type="ORF">CQW23_12403</name>
</gene>
<dbReference type="PANTHER" id="PTHR11757:SF12">
    <property type="entry name" value="PROLYL ENDOPEPTIDASE"/>
    <property type="match status" value="1"/>
</dbReference>
<feature type="transmembrane region" description="Helical" evidence="1">
    <location>
        <begin position="141"/>
        <end position="164"/>
    </location>
</feature>
<comment type="caution">
    <text evidence="2">The sequence shown here is derived from an EMBL/GenBank/DDBJ whole genome shotgun (WGS) entry which is preliminary data.</text>
</comment>
<keyword evidence="1" id="KW-0472">Membrane</keyword>
<dbReference type="Gene3D" id="3.40.50.1820">
    <property type="entry name" value="alpha/beta hydrolase"/>
    <property type="match status" value="1"/>
</dbReference>
<keyword evidence="1" id="KW-1133">Transmembrane helix</keyword>
<dbReference type="OrthoDB" id="248387at2759"/>
<proteinExistence type="predicted"/>
<evidence type="ECO:0000256" key="1">
    <source>
        <dbReference type="SAM" id="Phobius"/>
    </source>
</evidence>
<dbReference type="PANTHER" id="PTHR11757">
    <property type="entry name" value="PROTEASE FAMILY S9A OLIGOPEPTIDASE"/>
    <property type="match status" value="1"/>
</dbReference>
<accession>A0A2G2WSH7</accession>
<dbReference type="Gene3D" id="2.130.10.120">
    <property type="entry name" value="Prolyl oligopeptidase, N-terminal domain"/>
    <property type="match status" value="2"/>
</dbReference>
<sequence>MFSIVNRLYYQYIPEGKEFPILCKKLDAESKGWMKTVSSYMISVSKEEQVLLDWNGIAERYGNDPSFCVDIASSKDGKFITVNSNSRTSSEARNLPIPRHRYFFVLVRMYFKFFSLSYCRFMSSMQPICRLEFKDFVSMRLVYNTFLNIIMAFSMFPQILAMVVRNLHLGVESIIWLDALLRLDINMFEERSINELLGTLLKKEENIQNNEAQRWRDFAKIYSWQEKEVISDDGERIPITILFSHKAHKKGQSPRLLHGYGAYGEILDKSWCNDHLSLLDRGWVIAFADVRYFYKILFGDLSSVNDMVTSKELPKDPDESSVIKEKTEELGHTYFKGFLGHGNKWVVFLLNMNIDSVTVFLNKADGSYFLAFVCARKFSAVYYGMHIA</sequence>
<dbReference type="InterPro" id="IPR051543">
    <property type="entry name" value="Serine_Peptidase_S9A"/>
</dbReference>
<name>A0A2G2WSH7_CAPBA</name>
<organism evidence="2 3">
    <name type="scientific">Capsicum baccatum</name>
    <name type="common">Peruvian pepper</name>
    <dbReference type="NCBI Taxonomy" id="33114"/>
    <lineage>
        <taxon>Eukaryota</taxon>
        <taxon>Viridiplantae</taxon>
        <taxon>Streptophyta</taxon>
        <taxon>Embryophyta</taxon>
        <taxon>Tracheophyta</taxon>
        <taxon>Spermatophyta</taxon>
        <taxon>Magnoliopsida</taxon>
        <taxon>eudicotyledons</taxon>
        <taxon>Gunneridae</taxon>
        <taxon>Pentapetalae</taxon>
        <taxon>asterids</taxon>
        <taxon>lamiids</taxon>
        <taxon>Solanales</taxon>
        <taxon>Solanaceae</taxon>
        <taxon>Solanoideae</taxon>
        <taxon>Capsiceae</taxon>
        <taxon>Capsicum</taxon>
    </lineage>
</organism>
<dbReference type="AlphaFoldDB" id="A0A2G2WSH7"/>
<keyword evidence="3" id="KW-1185">Reference proteome</keyword>
<dbReference type="InterPro" id="IPR029058">
    <property type="entry name" value="AB_hydrolase_fold"/>
</dbReference>
<reference evidence="3" key="2">
    <citation type="journal article" date="2017" name="J. Anim. Genet.">
        <title>Multiple reference genome sequences of hot pepper reveal the massive evolution of plant disease resistance genes by retroduplication.</title>
        <authorList>
            <person name="Kim S."/>
            <person name="Park J."/>
            <person name="Yeom S.-I."/>
            <person name="Kim Y.-M."/>
            <person name="Seo E."/>
            <person name="Kim K.-T."/>
            <person name="Kim M.-S."/>
            <person name="Lee J.M."/>
            <person name="Cheong K."/>
            <person name="Shin H.-S."/>
            <person name="Kim S.-B."/>
            <person name="Han K."/>
            <person name="Lee J."/>
            <person name="Park M."/>
            <person name="Lee H.-A."/>
            <person name="Lee H.-Y."/>
            <person name="Lee Y."/>
            <person name="Oh S."/>
            <person name="Lee J.H."/>
            <person name="Choi E."/>
            <person name="Choi E."/>
            <person name="Lee S.E."/>
            <person name="Jeon J."/>
            <person name="Kim H."/>
            <person name="Choi G."/>
            <person name="Song H."/>
            <person name="Lee J."/>
            <person name="Lee S.-C."/>
            <person name="Kwon J.-K."/>
            <person name="Lee H.-Y."/>
            <person name="Koo N."/>
            <person name="Hong Y."/>
            <person name="Kim R.W."/>
            <person name="Kang W.-H."/>
            <person name="Huh J.H."/>
            <person name="Kang B.-C."/>
            <person name="Yang T.-J."/>
            <person name="Lee Y.-H."/>
            <person name="Bennetzen J.L."/>
            <person name="Choi D."/>
        </authorList>
    </citation>
    <scope>NUCLEOTIDE SEQUENCE [LARGE SCALE GENOMIC DNA]</scope>
    <source>
        <strain evidence="3">cv. PBC81</strain>
    </source>
</reference>
<reference evidence="2 3" key="1">
    <citation type="journal article" date="2017" name="Genome Biol.">
        <title>New reference genome sequences of hot pepper reveal the massive evolution of plant disease-resistance genes by retroduplication.</title>
        <authorList>
            <person name="Kim S."/>
            <person name="Park J."/>
            <person name="Yeom S.I."/>
            <person name="Kim Y.M."/>
            <person name="Seo E."/>
            <person name="Kim K.T."/>
            <person name="Kim M.S."/>
            <person name="Lee J.M."/>
            <person name="Cheong K."/>
            <person name="Shin H.S."/>
            <person name="Kim S.B."/>
            <person name="Han K."/>
            <person name="Lee J."/>
            <person name="Park M."/>
            <person name="Lee H.A."/>
            <person name="Lee H.Y."/>
            <person name="Lee Y."/>
            <person name="Oh S."/>
            <person name="Lee J.H."/>
            <person name="Choi E."/>
            <person name="Choi E."/>
            <person name="Lee S.E."/>
            <person name="Jeon J."/>
            <person name="Kim H."/>
            <person name="Choi G."/>
            <person name="Song H."/>
            <person name="Lee J."/>
            <person name="Lee S.C."/>
            <person name="Kwon J.K."/>
            <person name="Lee H.Y."/>
            <person name="Koo N."/>
            <person name="Hong Y."/>
            <person name="Kim R.W."/>
            <person name="Kang W.H."/>
            <person name="Huh J.H."/>
            <person name="Kang B.C."/>
            <person name="Yang T.J."/>
            <person name="Lee Y.H."/>
            <person name="Bennetzen J.L."/>
            <person name="Choi D."/>
        </authorList>
    </citation>
    <scope>NUCLEOTIDE SEQUENCE [LARGE SCALE GENOMIC DNA]</scope>
    <source>
        <strain evidence="3">cv. PBC81</strain>
    </source>
</reference>
<dbReference type="EMBL" id="MLFT02000005">
    <property type="protein sequence ID" value="PHT48195.1"/>
    <property type="molecule type" value="Genomic_DNA"/>
</dbReference>